<feature type="domain" description="Glycosyl hydrolase family 92 N-terminal" evidence="6">
    <location>
        <begin position="40"/>
        <end position="267"/>
    </location>
</feature>
<dbReference type="PANTHER" id="PTHR12143">
    <property type="entry name" value="PEPTIDE N-GLYCANASE PNGASE -RELATED"/>
    <property type="match status" value="1"/>
</dbReference>
<dbReference type="NCBIfam" id="TIGR01180">
    <property type="entry name" value="aman2_put"/>
    <property type="match status" value="1"/>
</dbReference>
<evidence type="ECO:0000313" key="8">
    <source>
        <dbReference type="Proteomes" id="UP000233618"/>
    </source>
</evidence>
<dbReference type="GO" id="GO:0030246">
    <property type="term" value="F:carbohydrate binding"/>
    <property type="evidence" value="ECO:0007669"/>
    <property type="project" value="InterPro"/>
</dbReference>
<dbReference type="InterPro" id="IPR050883">
    <property type="entry name" value="PNGase"/>
</dbReference>
<keyword evidence="8" id="KW-1185">Reference proteome</keyword>
<dbReference type="GO" id="GO:0006516">
    <property type="term" value="P:glycoprotein catabolic process"/>
    <property type="evidence" value="ECO:0007669"/>
    <property type="project" value="TreeGrafter"/>
</dbReference>
<protein>
    <submittedName>
        <fullName evidence="7">Alpha-mannosidase</fullName>
    </submittedName>
</protein>
<dbReference type="RefSeq" id="WP_101310660.1">
    <property type="nucleotide sequence ID" value="NZ_MVDE01000025.1"/>
</dbReference>
<dbReference type="InterPro" id="IPR014718">
    <property type="entry name" value="GH-type_carb-bd"/>
</dbReference>
<proteinExistence type="predicted"/>
<dbReference type="FunFam" id="1.20.1050.60:FF:000001">
    <property type="entry name" value="Putative alpha-1,2-mannosidase"/>
    <property type="match status" value="1"/>
</dbReference>
<evidence type="ECO:0000259" key="6">
    <source>
        <dbReference type="Pfam" id="PF17678"/>
    </source>
</evidence>
<evidence type="ECO:0000256" key="2">
    <source>
        <dbReference type="ARBA" id="ARBA00011245"/>
    </source>
</evidence>
<dbReference type="FunFam" id="3.30.2080.10:FF:000001">
    <property type="entry name" value="Alpha-1,2-mannosidase subfamily"/>
    <property type="match status" value="1"/>
</dbReference>
<evidence type="ECO:0000256" key="4">
    <source>
        <dbReference type="SAM" id="SignalP"/>
    </source>
</evidence>
<dbReference type="InterPro" id="IPR005887">
    <property type="entry name" value="GH92_a_mannosidase_put"/>
</dbReference>
<dbReference type="FunFam" id="1.20.1610.10:FF:000001">
    <property type="entry name" value="Putative alpha-1,2-mannosidase"/>
    <property type="match status" value="1"/>
</dbReference>
<evidence type="ECO:0000256" key="1">
    <source>
        <dbReference type="ARBA" id="ARBA00001913"/>
    </source>
</evidence>
<keyword evidence="3" id="KW-0106">Calcium</keyword>
<dbReference type="Gene3D" id="2.70.98.10">
    <property type="match status" value="1"/>
</dbReference>
<name>A0A2N3I1A8_9BACT</name>
<evidence type="ECO:0000259" key="5">
    <source>
        <dbReference type="Pfam" id="PF07971"/>
    </source>
</evidence>
<dbReference type="PANTHER" id="PTHR12143:SF43">
    <property type="entry name" value="PUTATIVE-RELATED"/>
    <property type="match status" value="1"/>
</dbReference>
<dbReference type="Pfam" id="PF17678">
    <property type="entry name" value="Glyco_hydro_92N"/>
    <property type="match status" value="1"/>
</dbReference>
<organism evidence="7 8">
    <name type="scientific">Labilibaculum manganireducens</name>
    <dbReference type="NCBI Taxonomy" id="1940525"/>
    <lineage>
        <taxon>Bacteria</taxon>
        <taxon>Pseudomonadati</taxon>
        <taxon>Bacteroidota</taxon>
        <taxon>Bacteroidia</taxon>
        <taxon>Marinilabiliales</taxon>
        <taxon>Marinifilaceae</taxon>
        <taxon>Labilibaculum</taxon>
    </lineage>
</organism>
<comment type="caution">
    <text evidence="7">The sequence shown here is derived from an EMBL/GenBank/DDBJ whole genome shotgun (WGS) entry which is preliminary data.</text>
</comment>
<feature type="chain" id="PRO_5014600028" evidence="4">
    <location>
        <begin position="33"/>
        <end position="770"/>
    </location>
</feature>
<comment type="subunit">
    <text evidence="2">Monomer.</text>
</comment>
<keyword evidence="4" id="KW-0732">Signal</keyword>
<dbReference type="Gene3D" id="1.20.1050.60">
    <property type="entry name" value="alpha-1,2-mannosidase"/>
    <property type="match status" value="1"/>
</dbReference>
<dbReference type="SUPFAM" id="SSF48208">
    <property type="entry name" value="Six-hairpin glycosidases"/>
    <property type="match status" value="1"/>
</dbReference>
<dbReference type="Gene3D" id="3.30.2080.10">
    <property type="entry name" value="GH92 mannosidase domain"/>
    <property type="match status" value="1"/>
</dbReference>
<dbReference type="InterPro" id="IPR041371">
    <property type="entry name" value="GH92_N"/>
</dbReference>
<dbReference type="Proteomes" id="UP000233618">
    <property type="component" value="Unassembled WGS sequence"/>
</dbReference>
<accession>A0A2N3I1A8</accession>
<dbReference type="EMBL" id="MVDE01000025">
    <property type="protein sequence ID" value="PKQ64090.1"/>
    <property type="molecule type" value="Genomic_DNA"/>
</dbReference>
<gene>
    <name evidence="7" type="ORF">BZG01_14995</name>
</gene>
<feature type="signal peptide" evidence="4">
    <location>
        <begin position="1"/>
        <end position="32"/>
    </location>
</feature>
<reference evidence="7 8" key="1">
    <citation type="journal article" date="2017" name="Front. Microbiol.">
        <title>Labilibaculum manganireducens gen. nov., sp. nov. and Labilibaculum filiforme sp. nov., Novel Bacteroidetes Isolated from Subsurface Sediments of the Baltic Sea.</title>
        <authorList>
            <person name="Vandieken V."/>
            <person name="Marshall I.P."/>
            <person name="Niemann H."/>
            <person name="Engelen B."/>
            <person name="Cypionka H."/>
        </authorList>
    </citation>
    <scope>NUCLEOTIDE SEQUENCE [LARGE SCALE GENOMIC DNA]</scope>
    <source>
        <strain evidence="7 8">59.10-2M</strain>
    </source>
</reference>
<dbReference type="Pfam" id="PF07971">
    <property type="entry name" value="Glyco_hydro_92"/>
    <property type="match status" value="1"/>
</dbReference>
<feature type="domain" description="Glycosyl hydrolase family 92" evidence="5">
    <location>
        <begin position="273"/>
        <end position="748"/>
    </location>
</feature>
<sequence length="770" mass="88229">MRRIIFVQNILPLRRAISLLFLTCLTLTSVSAQDGGLIEYVNPLMGTDSNSKLSNGNTYPAIALPWGMNFWTPQTNKMGHGWVYGYDDNKIQGFKQTHQPSPWINDYGQFSLFPLTGDLKITGEERASWFSHKAETAKPNFYKVYLADYDVTTEITPTERAAMFRFTFPENEKSYVLVDAFDRGSYVKIIPSENKIIGFTTRNSGGVPDNFKNYFVIVFDKSFTESNVWSKDHIIEGKTELEDDHVGAALQFKTKRGEQIHARVASSFISYKQAERNLQELGTDSFDQVKSKGADIWNKELSRIKVGGGSDDQIETFYSCLYRVLLFPRKFYEYDENGNVVHYSPYNGEVLPGYMFTDNGFWDTFRAVFPFFNLMYPSLNEKIQEGLVNTYKESGFLPEWASPGHRNCMIGSNSATIIADAYLKGGSGYDTETLWEAVVKNSENEGPMHSVGRYGVDYYNRLGYVPYDVGVNENVARTLEYAFADFCIYKFGKELGKPESEIEIFAKRAMNYKNVFDKESKLMRGKNEDGTFQSPFSPFKWGDAFTEGNSWHYTWSVFHDMQGLIDLMGGEKEFVNMLDSVFRVPPVFDESYYGKVIHEIREMQVMNMGNYAHGNQPIQHMIYLYNYAGQPWKTQCRVREVMNRLYKPQSDGYCGDEDNGQTSAWYVFSAMGFYPVCPGSDEYVLGSPLFKSVKIELENGKQISIKADNNTMENQYIVQMDINKKKYTKNYLSHKELMKGAEINLQMGAIPNKKRGVKKKDSPYSFSNEK</sequence>
<evidence type="ECO:0000313" key="7">
    <source>
        <dbReference type="EMBL" id="PKQ64090.1"/>
    </source>
</evidence>
<dbReference type="GO" id="GO:0005975">
    <property type="term" value="P:carbohydrate metabolic process"/>
    <property type="evidence" value="ECO:0007669"/>
    <property type="project" value="InterPro"/>
</dbReference>
<dbReference type="GO" id="GO:0005829">
    <property type="term" value="C:cytosol"/>
    <property type="evidence" value="ECO:0007669"/>
    <property type="project" value="TreeGrafter"/>
</dbReference>
<dbReference type="AlphaFoldDB" id="A0A2N3I1A8"/>
<dbReference type="InterPro" id="IPR012939">
    <property type="entry name" value="Glyco_hydro_92"/>
</dbReference>
<dbReference type="GO" id="GO:0000224">
    <property type="term" value="F:peptide-N4-(N-acetyl-beta-glucosaminyl)asparagine amidase activity"/>
    <property type="evidence" value="ECO:0007669"/>
    <property type="project" value="TreeGrafter"/>
</dbReference>
<dbReference type="InterPro" id="IPR008928">
    <property type="entry name" value="6-hairpin_glycosidase_sf"/>
</dbReference>
<dbReference type="Gene3D" id="1.20.1610.10">
    <property type="entry name" value="alpha-1,2-mannosidases domains"/>
    <property type="match status" value="1"/>
</dbReference>
<evidence type="ECO:0000256" key="3">
    <source>
        <dbReference type="ARBA" id="ARBA00022837"/>
    </source>
</evidence>
<comment type="cofactor">
    <cofactor evidence="1">
        <name>Ca(2+)</name>
        <dbReference type="ChEBI" id="CHEBI:29108"/>
    </cofactor>
</comment>